<dbReference type="GO" id="GO:0047295">
    <property type="term" value="F:geranylgeranylglycerol-phosphate geranylgeranyltransferase activity"/>
    <property type="evidence" value="ECO:0007669"/>
    <property type="project" value="UniProtKB-EC"/>
</dbReference>
<gene>
    <name evidence="6" type="ORF">HNR67_006002</name>
</gene>
<dbReference type="PANTHER" id="PTHR42723:SF1">
    <property type="entry name" value="CHLOROPHYLL SYNTHASE, CHLOROPLASTIC"/>
    <property type="match status" value="1"/>
</dbReference>
<evidence type="ECO:0000313" key="6">
    <source>
        <dbReference type="EMBL" id="MBB4679884.1"/>
    </source>
</evidence>
<proteinExistence type="predicted"/>
<feature type="transmembrane region" description="Helical" evidence="5">
    <location>
        <begin position="143"/>
        <end position="160"/>
    </location>
</feature>
<feature type="transmembrane region" description="Helical" evidence="5">
    <location>
        <begin position="20"/>
        <end position="38"/>
    </location>
</feature>
<keyword evidence="3 5" id="KW-1133">Transmembrane helix</keyword>
<dbReference type="AlphaFoldDB" id="A0A7W7FYB7"/>
<sequence>MNARRVLLAHLEICRPDSMFYAGLVGLAGAVLAARLGQTDPDTWRLFAAWAAPTCGWIASLYGGDYFDRELDATAKPHRPIPSGRMSPRTAFTGMVLTIVLGLVFAIVLNPLNLVLGAIAVVSGISYSRTFKARGIAGNLMRGVPTALAFLVGTTASTAIPPWELLPLALAFWLHDSASNLVGALCDTDSDREGGYRTYPVRHGDAASLRMLTVLNGLWIALAVGWPLLLADRLDLGWLWPFLALALPLCALCQLRLTRAPRPIPRLAALRAHEILVGERLVLATGFIAVSGRPGLAVAVLAPAVVLTGVARAFMRRRDHPSLRR</sequence>
<dbReference type="GO" id="GO:0008412">
    <property type="term" value="F:4-hydroxybenzoate polyprenyltransferase activity"/>
    <property type="evidence" value="ECO:0007669"/>
    <property type="project" value="UniProtKB-EC"/>
</dbReference>
<dbReference type="EC" id="2.5.1.39" evidence="6"/>
<evidence type="ECO:0000256" key="3">
    <source>
        <dbReference type="ARBA" id="ARBA00022989"/>
    </source>
</evidence>
<dbReference type="PANTHER" id="PTHR42723">
    <property type="entry name" value="CHLOROPHYLL SYNTHASE"/>
    <property type="match status" value="1"/>
</dbReference>
<feature type="transmembrane region" description="Helical" evidence="5">
    <location>
        <begin position="207"/>
        <end position="226"/>
    </location>
</feature>
<dbReference type="Gene3D" id="1.10.357.140">
    <property type="entry name" value="UbiA prenyltransferase"/>
    <property type="match status" value="1"/>
</dbReference>
<comment type="caution">
    <text evidence="6">The sequence shown here is derived from an EMBL/GenBank/DDBJ whole genome shotgun (WGS) entry which is preliminary data.</text>
</comment>
<dbReference type="EC" id="2.5.1.42" evidence="6"/>
<keyword evidence="4 5" id="KW-0472">Membrane</keyword>
<keyword evidence="7" id="KW-1185">Reference proteome</keyword>
<evidence type="ECO:0000256" key="5">
    <source>
        <dbReference type="SAM" id="Phobius"/>
    </source>
</evidence>
<feature type="transmembrane region" description="Helical" evidence="5">
    <location>
        <begin position="296"/>
        <end position="315"/>
    </location>
</feature>
<keyword evidence="2 5" id="KW-0812">Transmembrane</keyword>
<feature type="transmembrane region" description="Helical" evidence="5">
    <location>
        <begin position="88"/>
        <end position="108"/>
    </location>
</feature>
<reference evidence="6 7" key="1">
    <citation type="submission" date="2020-08" db="EMBL/GenBank/DDBJ databases">
        <title>Sequencing the genomes of 1000 actinobacteria strains.</title>
        <authorList>
            <person name="Klenk H.-P."/>
        </authorList>
    </citation>
    <scope>NUCLEOTIDE SEQUENCE [LARGE SCALE GENOMIC DNA]</scope>
    <source>
        <strain evidence="6 7">DSM 44230</strain>
    </source>
</reference>
<dbReference type="Proteomes" id="UP000533598">
    <property type="component" value="Unassembled WGS sequence"/>
</dbReference>
<dbReference type="CDD" id="cd13956">
    <property type="entry name" value="PT_UbiA"/>
    <property type="match status" value="1"/>
</dbReference>
<feature type="transmembrane region" description="Helical" evidence="5">
    <location>
        <begin position="238"/>
        <end position="257"/>
    </location>
</feature>
<dbReference type="InterPro" id="IPR000537">
    <property type="entry name" value="UbiA_prenyltransferase"/>
</dbReference>
<evidence type="ECO:0000256" key="2">
    <source>
        <dbReference type="ARBA" id="ARBA00022692"/>
    </source>
</evidence>
<evidence type="ECO:0000256" key="4">
    <source>
        <dbReference type="ARBA" id="ARBA00023136"/>
    </source>
</evidence>
<dbReference type="InterPro" id="IPR044878">
    <property type="entry name" value="UbiA_sf"/>
</dbReference>
<dbReference type="Pfam" id="PF01040">
    <property type="entry name" value="UbiA"/>
    <property type="match status" value="1"/>
</dbReference>
<dbReference type="EMBL" id="JACHMH010000001">
    <property type="protein sequence ID" value="MBB4679884.1"/>
    <property type="molecule type" value="Genomic_DNA"/>
</dbReference>
<dbReference type="InterPro" id="IPR050475">
    <property type="entry name" value="Prenyltransferase_related"/>
</dbReference>
<dbReference type="GO" id="GO:0016020">
    <property type="term" value="C:membrane"/>
    <property type="evidence" value="ECO:0007669"/>
    <property type="project" value="UniProtKB-SubCell"/>
</dbReference>
<keyword evidence="6" id="KW-0808">Transferase</keyword>
<comment type="subcellular location">
    <subcellularLocation>
        <location evidence="1">Membrane</location>
        <topology evidence="1">Multi-pass membrane protein</topology>
    </subcellularLocation>
</comment>
<name>A0A7W7FYB7_9PSEU</name>
<organism evidence="6 7">
    <name type="scientific">Crossiella cryophila</name>
    <dbReference type="NCBI Taxonomy" id="43355"/>
    <lineage>
        <taxon>Bacteria</taxon>
        <taxon>Bacillati</taxon>
        <taxon>Actinomycetota</taxon>
        <taxon>Actinomycetes</taxon>
        <taxon>Pseudonocardiales</taxon>
        <taxon>Pseudonocardiaceae</taxon>
        <taxon>Crossiella</taxon>
    </lineage>
</organism>
<evidence type="ECO:0000313" key="7">
    <source>
        <dbReference type="Proteomes" id="UP000533598"/>
    </source>
</evidence>
<dbReference type="RefSeq" id="WP_185005583.1">
    <property type="nucleotide sequence ID" value="NZ_BAAAUI010000017.1"/>
</dbReference>
<evidence type="ECO:0000256" key="1">
    <source>
        <dbReference type="ARBA" id="ARBA00004141"/>
    </source>
</evidence>
<dbReference type="SMR" id="A0A7W7FYB7"/>
<accession>A0A7W7FYB7</accession>
<protein>
    <submittedName>
        <fullName evidence="6">4-hydroxybenzoate polyprenyltransferase/geranylgeranylglycerol-phosphate geranylgeranyltransferase</fullName>
        <ecNumber evidence="6">2.5.1.39</ecNumber>
        <ecNumber evidence="6">2.5.1.42</ecNumber>
    </submittedName>
</protein>